<reference evidence="1" key="1">
    <citation type="submission" date="2018-02" db="EMBL/GenBank/DDBJ databases">
        <title>Rhizophora mucronata_Transcriptome.</title>
        <authorList>
            <person name="Meera S.P."/>
            <person name="Sreeshan A."/>
            <person name="Augustine A."/>
        </authorList>
    </citation>
    <scope>NUCLEOTIDE SEQUENCE</scope>
    <source>
        <tissue evidence="1">Leaf</tissue>
    </source>
</reference>
<name>A0A2P2J7P3_RHIMU</name>
<protein>
    <submittedName>
        <fullName evidence="1">Uncharacterized protein MANES_08G018800</fullName>
    </submittedName>
</protein>
<proteinExistence type="predicted"/>
<dbReference type="AlphaFoldDB" id="A0A2P2J7P3"/>
<sequence length="27" mass="3122">MLLKFILSCLPSQIKTRRLVLFLTCPS</sequence>
<organism evidence="1">
    <name type="scientific">Rhizophora mucronata</name>
    <name type="common">Asiatic mangrove</name>
    <dbReference type="NCBI Taxonomy" id="61149"/>
    <lineage>
        <taxon>Eukaryota</taxon>
        <taxon>Viridiplantae</taxon>
        <taxon>Streptophyta</taxon>
        <taxon>Embryophyta</taxon>
        <taxon>Tracheophyta</taxon>
        <taxon>Spermatophyta</taxon>
        <taxon>Magnoliopsida</taxon>
        <taxon>eudicotyledons</taxon>
        <taxon>Gunneridae</taxon>
        <taxon>Pentapetalae</taxon>
        <taxon>rosids</taxon>
        <taxon>fabids</taxon>
        <taxon>Malpighiales</taxon>
        <taxon>Rhizophoraceae</taxon>
        <taxon>Rhizophora</taxon>
    </lineage>
</organism>
<accession>A0A2P2J7P3</accession>
<dbReference type="EMBL" id="GGEC01008995">
    <property type="protein sequence ID" value="MBW89478.1"/>
    <property type="molecule type" value="Transcribed_RNA"/>
</dbReference>
<evidence type="ECO:0000313" key="1">
    <source>
        <dbReference type="EMBL" id="MBW89478.1"/>
    </source>
</evidence>